<accession>A0A1M5GW53</accession>
<proteinExistence type="predicted"/>
<name>A0A1M5GW53_9FLAO</name>
<sequence length="55" mass="6227">MIPHTSISVVTGLPCPKSGIWESMGNFKTTITLFKGEPMPEYCGWKIKWRLVQVC</sequence>
<evidence type="ECO:0000313" key="2">
    <source>
        <dbReference type="Proteomes" id="UP000184108"/>
    </source>
</evidence>
<gene>
    <name evidence="1" type="ORF">SAMN02787073_3489</name>
</gene>
<protein>
    <submittedName>
        <fullName evidence="1">Uncharacterized protein</fullName>
    </submittedName>
</protein>
<reference evidence="2" key="1">
    <citation type="submission" date="2016-11" db="EMBL/GenBank/DDBJ databases">
        <authorList>
            <person name="Varghese N."/>
            <person name="Submissions S."/>
        </authorList>
    </citation>
    <scope>NUCLEOTIDE SEQUENCE [LARGE SCALE GENOMIC DNA]</scope>
    <source>
        <strain evidence="2">YR203</strain>
    </source>
</reference>
<evidence type="ECO:0000313" key="1">
    <source>
        <dbReference type="EMBL" id="SHG07918.1"/>
    </source>
</evidence>
<organism evidence="1 2">
    <name type="scientific">Chryseobacterium vrystaatense</name>
    <dbReference type="NCBI Taxonomy" id="307480"/>
    <lineage>
        <taxon>Bacteria</taxon>
        <taxon>Pseudomonadati</taxon>
        <taxon>Bacteroidota</taxon>
        <taxon>Flavobacteriia</taxon>
        <taxon>Flavobacteriales</taxon>
        <taxon>Weeksellaceae</taxon>
        <taxon>Chryseobacterium group</taxon>
        <taxon>Chryseobacterium</taxon>
    </lineage>
</organism>
<dbReference type="AlphaFoldDB" id="A0A1M5GW53"/>
<dbReference type="Proteomes" id="UP000184108">
    <property type="component" value="Unassembled WGS sequence"/>
</dbReference>
<dbReference type="EMBL" id="FQVE01000004">
    <property type="protein sequence ID" value="SHG07918.1"/>
    <property type="molecule type" value="Genomic_DNA"/>
</dbReference>